<dbReference type="Pfam" id="PF00300">
    <property type="entry name" value="His_Phos_1"/>
    <property type="match status" value="1"/>
</dbReference>
<dbReference type="GO" id="GO:0005737">
    <property type="term" value="C:cytoplasm"/>
    <property type="evidence" value="ECO:0007669"/>
    <property type="project" value="TreeGrafter"/>
</dbReference>
<organism evidence="1">
    <name type="scientific">bioreactor metagenome</name>
    <dbReference type="NCBI Taxonomy" id="1076179"/>
    <lineage>
        <taxon>unclassified sequences</taxon>
        <taxon>metagenomes</taxon>
        <taxon>ecological metagenomes</taxon>
    </lineage>
</organism>
<reference evidence="1" key="1">
    <citation type="submission" date="2019-08" db="EMBL/GenBank/DDBJ databases">
        <authorList>
            <person name="Kucharzyk K."/>
            <person name="Murdoch R.W."/>
            <person name="Higgins S."/>
            <person name="Loffler F."/>
        </authorList>
    </citation>
    <scope>NUCLEOTIDE SEQUENCE</scope>
</reference>
<dbReference type="SUPFAM" id="SSF53254">
    <property type="entry name" value="Phosphoglycerate mutase-like"/>
    <property type="match status" value="1"/>
</dbReference>
<sequence length="190" mass="21822">MSLNNNENLKNIYLIRHCKAEGQPAEAKLTDLGLKQAFELMEFLKPYDIQYIASSPYVRAVDTITPLSKELNLSINIDERLKEKVLTSKDVEDFTPLLKAAFKDMDLKYEGGESSREATSRAIEALKDLIKREESNIAVVTHGELFSLIIKYFNNSFGYEGWQSLTNPDVYVLTFKDSEMNEVEINRIWK</sequence>
<dbReference type="PANTHER" id="PTHR48100:SF1">
    <property type="entry name" value="HISTIDINE PHOSPHATASE FAMILY PROTEIN-RELATED"/>
    <property type="match status" value="1"/>
</dbReference>
<accession>A0A644YEA6</accession>
<gene>
    <name evidence="1" type="ORF">SDC9_73400</name>
</gene>
<evidence type="ECO:0000313" key="1">
    <source>
        <dbReference type="EMBL" id="MPM26895.1"/>
    </source>
</evidence>
<dbReference type="AlphaFoldDB" id="A0A644YEA6"/>
<comment type="caution">
    <text evidence="1">The sequence shown here is derived from an EMBL/GenBank/DDBJ whole genome shotgun (WGS) entry which is preliminary data.</text>
</comment>
<protein>
    <recommendedName>
        <fullName evidence="2">2,3-bisphosphoglycerate-dependent phosphoglycerate mutase</fullName>
    </recommendedName>
</protein>
<dbReference type="PANTHER" id="PTHR48100">
    <property type="entry name" value="BROAD-SPECIFICITY PHOSPHATASE YOR283W-RELATED"/>
    <property type="match status" value="1"/>
</dbReference>
<dbReference type="EMBL" id="VSSQ01004855">
    <property type="protein sequence ID" value="MPM26895.1"/>
    <property type="molecule type" value="Genomic_DNA"/>
</dbReference>
<dbReference type="InterPro" id="IPR029033">
    <property type="entry name" value="His_PPase_superfam"/>
</dbReference>
<evidence type="ECO:0008006" key="2">
    <source>
        <dbReference type="Google" id="ProtNLM"/>
    </source>
</evidence>
<proteinExistence type="predicted"/>
<dbReference type="InterPro" id="IPR013078">
    <property type="entry name" value="His_Pase_superF_clade-1"/>
</dbReference>
<dbReference type="GO" id="GO:0016791">
    <property type="term" value="F:phosphatase activity"/>
    <property type="evidence" value="ECO:0007669"/>
    <property type="project" value="TreeGrafter"/>
</dbReference>
<dbReference type="CDD" id="cd07067">
    <property type="entry name" value="HP_PGM_like"/>
    <property type="match status" value="1"/>
</dbReference>
<name>A0A644YEA6_9ZZZZ</name>
<dbReference type="Gene3D" id="3.40.50.1240">
    <property type="entry name" value="Phosphoglycerate mutase-like"/>
    <property type="match status" value="1"/>
</dbReference>
<dbReference type="InterPro" id="IPR050275">
    <property type="entry name" value="PGM_Phosphatase"/>
</dbReference>